<evidence type="ECO:0000313" key="1">
    <source>
        <dbReference type="EMBL" id="RNL37325.1"/>
    </source>
</evidence>
<accession>A0A3N0AR84</accession>
<organism evidence="1 2">
    <name type="scientific">Slackia equolifaciens</name>
    <dbReference type="NCBI Taxonomy" id="498718"/>
    <lineage>
        <taxon>Bacteria</taxon>
        <taxon>Bacillati</taxon>
        <taxon>Actinomycetota</taxon>
        <taxon>Coriobacteriia</taxon>
        <taxon>Eggerthellales</taxon>
        <taxon>Eggerthellaceae</taxon>
        <taxon>Slackia</taxon>
    </lineage>
</organism>
<dbReference type="EMBL" id="QIBX01000032">
    <property type="protein sequence ID" value="RNL37325.1"/>
    <property type="molecule type" value="Genomic_DNA"/>
</dbReference>
<evidence type="ECO:0000313" key="2">
    <source>
        <dbReference type="Proteomes" id="UP000269591"/>
    </source>
</evidence>
<reference evidence="2" key="1">
    <citation type="submission" date="2018-05" db="EMBL/GenBank/DDBJ databases">
        <title>Genome Sequencing of selected type strains of the family Eggerthellaceae.</title>
        <authorList>
            <person name="Danylec N."/>
            <person name="Stoll D.A."/>
            <person name="Doetsch A."/>
            <person name="Huch M."/>
        </authorList>
    </citation>
    <scope>NUCLEOTIDE SEQUENCE [LARGE SCALE GENOMIC DNA]</scope>
    <source>
        <strain evidence="2">DSM 24851</strain>
    </source>
</reference>
<gene>
    <name evidence="1" type="ORF">DMP06_11140</name>
</gene>
<dbReference type="AlphaFoldDB" id="A0A3N0AR84"/>
<sequence length="95" mass="10476">MIGARGMHRFCLNKQASEGGEPCACSVNYKDGVLRTYDDAVEVLCSRMQIGVKPVSEIALAQWAIVARRQAWVSGRHRSAAGMGQRLAKMDICRH</sequence>
<comment type="caution">
    <text evidence="1">The sequence shown here is derived from an EMBL/GenBank/DDBJ whole genome shotgun (WGS) entry which is preliminary data.</text>
</comment>
<dbReference type="Proteomes" id="UP000269591">
    <property type="component" value="Unassembled WGS sequence"/>
</dbReference>
<proteinExistence type="predicted"/>
<name>A0A3N0AR84_9ACTN</name>
<keyword evidence="2" id="KW-1185">Reference proteome</keyword>
<protein>
    <submittedName>
        <fullName evidence="1">Uncharacterized protein</fullName>
    </submittedName>
</protein>